<protein>
    <submittedName>
        <fullName evidence="1">Uncharacterized protein</fullName>
    </submittedName>
</protein>
<organism evidence="1 2">
    <name type="scientific">Bacillus spongiae</name>
    <dbReference type="NCBI Taxonomy" id="2683610"/>
    <lineage>
        <taxon>Bacteria</taxon>
        <taxon>Bacillati</taxon>
        <taxon>Bacillota</taxon>
        <taxon>Bacilli</taxon>
        <taxon>Bacillales</taxon>
        <taxon>Bacillaceae</taxon>
        <taxon>Bacillus</taxon>
    </lineage>
</organism>
<dbReference type="SUPFAM" id="SSF82784">
    <property type="entry name" value="OsmC-like"/>
    <property type="match status" value="1"/>
</dbReference>
<keyword evidence="2" id="KW-1185">Reference proteome</keyword>
<dbReference type="Gene3D" id="3.30.300.20">
    <property type="match status" value="1"/>
</dbReference>
<evidence type="ECO:0000313" key="1">
    <source>
        <dbReference type="EMBL" id="MEI5906965.1"/>
    </source>
</evidence>
<comment type="caution">
    <text evidence="1">The sequence shown here is derived from an EMBL/GenBank/DDBJ whole genome shotgun (WGS) entry which is preliminary data.</text>
</comment>
<dbReference type="EMBL" id="JBBAXC010000005">
    <property type="protein sequence ID" value="MEI5906965.1"/>
    <property type="molecule type" value="Genomic_DNA"/>
</dbReference>
<evidence type="ECO:0000313" key="2">
    <source>
        <dbReference type="Proteomes" id="UP001312865"/>
    </source>
</evidence>
<dbReference type="InterPro" id="IPR036102">
    <property type="entry name" value="OsmC/Ohrsf"/>
</dbReference>
<reference evidence="1 2" key="1">
    <citation type="journal article" date="2018" name="J. Microbiol.">
        <title>Bacillus spongiae sp. nov., isolated from sponge of Jeju Island.</title>
        <authorList>
            <person name="Lee G.E."/>
            <person name="Im W.T."/>
            <person name="Park J.S."/>
        </authorList>
    </citation>
    <scope>NUCLEOTIDE SEQUENCE [LARGE SCALE GENOMIC DNA]</scope>
    <source>
        <strain evidence="1 2">135PIL107-10</strain>
    </source>
</reference>
<dbReference type="RefSeq" id="WP_336586405.1">
    <property type="nucleotide sequence ID" value="NZ_JBBAXC010000005.1"/>
</dbReference>
<dbReference type="InterPro" id="IPR015946">
    <property type="entry name" value="KH_dom-like_a/b"/>
</dbReference>
<proteinExistence type="predicted"/>
<name>A0ABU8HCG6_9BACI</name>
<dbReference type="Proteomes" id="UP001312865">
    <property type="component" value="Unassembled WGS sequence"/>
</dbReference>
<accession>A0ABU8HCG6</accession>
<sequence length="59" mass="6774">MGDETIKPYFEKITINSKVNTNESHERINELQVKVDKRCSVYTTFEAAGVELVPNWTKA</sequence>
<gene>
    <name evidence="1" type="ORF">WAK64_07830</name>
</gene>